<evidence type="ECO:0000313" key="3">
    <source>
        <dbReference type="Proteomes" id="UP000663929"/>
    </source>
</evidence>
<feature type="region of interest" description="Disordered" evidence="1">
    <location>
        <begin position="134"/>
        <end position="162"/>
    </location>
</feature>
<evidence type="ECO:0000313" key="2">
    <source>
        <dbReference type="EMBL" id="QTD48965.1"/>
    </source>
</evidence>
<keyword evidence="3" id="KW-1185">Reference proteome</keyword>
<proteinExistence type="predicted"/>
<dbReference type="RefSeq" id="WP_237378614.1">
    <property type="nucleotide sequence ID" value="NZ_CP071793.1"/>
</dbReference>
<accession>A0A8A4TR20</accession>
<dbReference type="KEGG" id="scor:J3U87_25555"/>
<sequence length="177" mass="19369">MSIQAQQINQWLNELSQGSAEPLTLDEDGRCTLVADDVELVVSTTPTSDQFFINLSVVDLPESGQELFYRQALTFNLFQQDTRGASLAIDPQSNEMVLCYTHAIEGTELNHFNNIVQNLIETTKSLRTQLEQTVRDAANAPQPSAPAAPAPQASDYAPAPAMSGHAPDHLVHFMNMA</sequence>
<feature type="compositionally biased region" description="Low complexity" evidence="1">
    <location>
        <begin position="150"/>
        <end position="161"/>
    </location>
</feature>
<dbReference type="InterPro" id="IPR010261">
    <property type="entry name" value="Tir_chaperone"/>
</dbReference>
<dbReference type="SUPFAM" id="SSF69635">
    <property type="entry name" value="Type III secretory system chaperone-like"/>
    <property type="match status" value="1"/>
</dbReference>
<dbReference type="CDD" id="cd17034">
    <property type="entry name" value="T3SC_IA_ShcO1-like"/>
    <property type="match status" value="1"/>
</dbReference>
<dbReference type="Proteomes" id="UP000663929">
    <property type="component" value="Chromosome"/>
</dbReference>
<organism evidence="2 3">
    <name type="scientific">Sulfidibacter corallicola</name>
    <dbReference type="NCBI Taxonomy" id="2818388"/>
    <lineage>
        <taxon>Bacteria</taxon>
        <taxon>Pseudomonadati</taxon>
        <taxon>Acidobacteriota</taxon>
        <taxon>Holophagae</taxon>
        <taxon>Acanthopleuribacterales</taxon>
        <taxon>Acanthopleuribacteraceae</taxon>
        <taxon>Sulfidibacter</taxon>
    </lineage>
</organism>
<protein>
    <submittedName>
        <fullName evidence="2">Type III secretion system chaperone</fullName>
    </submittedName>
</protein>
<dbReference type="Pfam" id="PF05932">
    <property type="entry name" value="CesT"/>
    <property type="match status" value="1"/>
</dbReference>
<evidence type="ECO:0000256" key="1">
    <source>
        <dbReference type="SAM" id="MobiDB-lite"/>
    </source>
</evidence>
<dbReference type="EMBL" id="CP071793">
    <property type="protein sequence ID" value="QTD48965.1"/>
    <property type="molecule type" value="Genomic_DNA"/>
</dbReference>
<name>A0A8A4TR20_SULCO</name>
<dbReference type="GO" id="GO:0030254">
    <property type="term" value="P:protein secretion by the type III secretion system"/>
    <property type="evidence" value="ECO:0007669"/>
    <property type="project" value="InterPro"/>
</dbReference>
<dbReference type="Gene3D" id="3.30.1460.10">
    <property type="match status" value="1"/>
</dbReference>
<dbReference type="AlphaFoldDB" id="A0A8A4TR20"/>
<reference evidence="2" key="1">
    <citation type="submission" date="2021-03" db="EMBL/GenBank/DDBJ databases">
        <title>Acanthopleuribacteraceae sp. M133.</title>
        <authorList>
            <person name="Wang G."/>
        </authorList>
    </citation>
    <scope>NUCLEOTIDE SEQUENCE</scope>
    <source>
        <strain evidence="2">M133</strain>
    </source>
</reference>
<gene>
    <name evidence="2" type="ORF">J3U87_25555</name>
</gene>